<proteinExistence type="inferred from homology"/>
<dbReference type="Proteomes" id="UP000645966">
    <property type="component" value="Unassembled WGS sequence"/>
</dbReference>
<gene>
    <name evidence="5" type="ORF">JDV75_03120</name>
</gene>
<evidence type="ECO:0000259" key="3">
    <source>
        <dbReference type="Pfam" id="PF00501"/>
    </source>
</evidence>
<dbReference type="EMBL" id="JAEIOS010000010">
    <property type="protein sequence ID" value="MBI8988753.1"/>
    <property type="molecule type" value="Genomic_DNA"/>
</dbReference>
<evidence type="ECO:0000313" key="5">
    <source>
        <dbReference type="EMBL" id="MBI8988753.1"/>
    </source>
</evidence>
<accession>A0A934HXH6</accession>
<feature type="domain" description="AMP-dependent synthetase/ligase" evidence="3">
    <location>
        <begin position="17"/>
        <end position="338"/>
    </location>
</feature>
<dbReference type="PANTHER" id="PTHR24096:SF149">
    <property type="entry name" value="AMP-BINDING DOMAIN-CONTAINING PROTEIN-RELATED"/>
    <property type="match status" value="1"/>
</dbReference>
<reference evidence="5" key="1">
    <citation type="submission" date="2020-12" db="EMBL/GenBank/DDBJ databases">
        <title>Genome public.</title>
        <authorList>
            <person name="Sun Q."/>
        </authorList>
    </citation>
    <scope>NUCLEOTIDE SEQUENCE</scope>
    <source>
        <strain evidence="5">CCM 8863</strain>
    </source>
</reference>
<dbReference type="AlphaFoldDB" id="A0A934HXH6"/>
<dbReference type="InterPro" id="IPR000873">
    <property type="entry name" value="AMP-dep_synth/lig_dom"/>
</dbReference>
<keyword evidence="6" id="KW-1185">Reference proteome</keyword>
<evidence type="ECO:0000259" key="4">
    <source>
        <dbReference type="Pfam" id="PF13193"/>
    </source>
</evidence>
<comment type="caution">
    <text evidence="5">The sequence shown here is derived from an EMBL/GenBank/DDBJ whole genome shotgun (WGS) entry which is preliminary data.</text>
</comment>
<evidence type="ECO:0000256" key="1">
    <source>
        <dbReference type="ARBA" id="ARBA00006432"/>
    </source>
</evidence>
<comment type="similarity">
    <text evidence="1">Belongs to the ATP-dependent AMP-binding enzyme family.</text>
</comment>
<dbReference type="InterPro" id="IPR042099">
    <property type="entry name" value="ANL_N_sf"/>
</dbReference>
<dbReference type="Pfam" id="PF00501">
    <property type="entry name" value="AMP-binding"/>
    <property type="match status" value="1"/>
</dbReference>
<name>A0A934HXH6_9CORY</name>
<dbReference type="GO" id="GO:0016405">
    <property type="term" value="F:CoA-ligase activity"/>
    <property type="evidence" value="ECO:0007669"/>
    <property type="project" value="TreeGrafter"/>
</dbReference>
<dbReference type="Gene3D" id="3.30.300.30">
    <property type="match status" value="1"/>
</dbReference>
<evidence type="ECO:0000256" key="2">
    <source>
        <dbReference type="ARBA" id="ARBA00022598"/>
    </source>
</evidence>
<sequence>MIYPDCSLPGLLFTGELPDTPAITDPRRTVTYRQLAREVAAAAGALVDRGVRAGDRVAVQVPNGIGFAVAFHAVLSVGATVVPVGVQVTPEDREWQIRRSGAVLLIDADTAAELRPARGTAIRPRPVDPDSVAVLPFTSGTTARPKAIRLTHRNIVANTMQFASVLPLEAGETCMAVLPFTHAYGMTSLLNAPLLLRGHVIAEPFDAERFLLGHGTHGVALSFIAPPLARLMAHHPLAAEVDFDALRTVINGAAALDPQIAAEVRKRTGARVIQGYGLTEASPVTHLAIDPDCPPDTIGYPLPDTADRIVDPVTGADVDAGAAGELWVRGPQVMAGYLDDPARTAARFRDGWLRTGDWAERDAGGGVRIIDRIDDVINSRGFQVSPSRLENIVTALPDVADCVVTRGHTTDGDECPVAFIMVAEGARIDPCAVMDHVAARTAPHERIRAVEFVDALPRSAAGKVQRQLLPTLRVEV</sequence>
<feature type="domain" description="AMP-binding enzyme C-terminal" evidence="4">
    <location>
        <begin position="389"/>
        <end position="463"/>
    </location>
</feature>
<dbReference type="RefSeq" id="WP_198737791.1">
    <property type="nucleotide sequence ID" value="NZ_JAEIOS010000010.1"/>
</dbReference>
<evidence type="ECO:0000313" key="6">
    <source>
        <dbReference type="Proteomes" id="UP000645966"/>
    </source>
</evidence>
<dbReference type="InterPro" id="IPR025110">
    <property type="entry name" value="AMP-bd_C"/>
</dbReference>
<dbReference type="InterPro" id="IPR045851">
    <property type="entry name" value="AMP-bd_C_sf"/>
</dbReference>
<dbReference type="PANTHER" id="PTHR24096">
    <property type="entry name" value="LONG-CHAIN-FATTY-ACID--COA LIGASE"/>
    <property type="match status" value="1"/>
</dbReference>
<dbReference type="SUPFAM" id="SSF56801">
    <property type="entry name" value="Acetyl-CoA synthetase-like"/>
    <property type="match status" value="1"/>
</dbReference>
<dbReference type="Pfam" id="PF13193">
    <property type="entry name" value="AMP-binding_C"/>
    <property type="match status" value="1"/>
</dbReference>
<organism evidence="5 6">
    <name type="scientific">Corynebacterium meridianum</name>
    <dbReference type="NCBI Taxonomy" id="2765363"/>
    <lineage>
        <taxon>Bacteria</taxon>
        <taxon>Bacillati</taxon>
        <taxon>Actinomycetota</taxon>
        <taxon>Actinomycetes</taxon>
        <taxon>Mycobacteriales</taxon>
        <taxon>Corynebacteriaceae</taxon>
        <taxon>Corynebacterium</taxon>
    </lineage>
</organism>
<keyword evidence="2" id="KW-0436">Ligase</keyword>
<protein>
    <submittedName>
        <fullName evidence="5">AMP-binding protein</fullName>
    </submittedName>
</protein>
<dbReference type="Gene3D" id="3.40.50.12780">
    <property type="entry name" value="N-terminal domain of ligase-like"/>
    <property type="match status" value="1"/>
</dbReference>